<accession>A0ACC2CK74</accession>
<gene>
    <name evidence="1" type="ORF">O6H91_10G101500</name>
</gene>
<dbReference type="EMBL" id="CM055101">
    <property type="protein sequence ID" value="KAJ7542334.1"/>
    <property type="molecule type" value="Genomic_DNA"/>
</dbReference>
<comment type="caution">
    <text evidence="1">The sequence shown here is derived from an EMBL/GenBank/DDBJ whole genome shotgun (WGS) entry which is preliminary data.</text>
</comment>
<name>A0ACC2CK74_DIPCM</name>
<evidence type="ECO:0000313" key="2">
    <source>
        <dbReference type="Proteomes" id="UP001162992"/>
    </source>
</evidence>
<proteinExistence type="predicted"/>
<sequence length="310" mass="33504">MEAHECRILVEPAGSCSLQASTDAREAPEIRLPANSHSSPPLHSAAAPSFAIQNEKGFASLSCCFNEHAGDMKSANSEEEAGGSALGGCSSAVCELKENCLQIPQNDTASAQILHHGSLTPLELPGSGRVEFVECQGASSFHENDPVPATLSDTRSSALDVDLDKGYKASVAEKKRVGIDGGGEKICRVCHLSVEQEQDCQEAMELGCACKNDLALAHRQCAEEWFKVKGNWTCEICGCIAKNVIYRRGEDLTAQCNYETTIPVTVPAPVLAPSHGSTFWWFQQPLINFLIACTVVVFLLPWIFRTIMFN</sequence>
<dbReference type="Proteomes" id="UP001162992">
    <property type="component" value="Chromosome 10"/>
</dbReference>
<protein>
    <submittedName>
        <fullName evidence="1">Uncharacterized protein</fullName>
    </submittedName>
</protein>
<keyword evidence="2" id="KW-1185">Reference proteome</keyword>
<organism evidence="1 2">
    <name type="scientific">Diphasiastrum complanatum</name>
    <name type="common">Issler's clubmoss</name>
    <name type="synonym">Lycopodium complanatum</name>
    <dbReference type="NCBI Taxonomy" id="34168"/>
    <lineage>
        <taxon>Eukaryota</taxon>
        <taxon>Viridiplantae</taxon>
        <taxon>Streptophyta</taxon>
        <taxon>Embryophyta</taxon>
        <taxon>Tracheophyta</taxon>
        <taxon>Lycopodiopsida</taxon>
        <taxon>Lycopodiales</taxon>
        <taxon>Lycopodiaceae</taxon>
        <taxon>Lycopodioideae</taxon>
        <taxon>Diphasiastrum</taxon>
    </lineage>
</organism>
<evidence type="ECO:0000313" key="1">
    <source>
        <dbReference type="EMBL" id="KAJ7542334.1"/>
    </source>
</evidence>
<reference evidence="2" key="1">
    <citation type="journal article" date="2024" name="Proc. Natl. Acad. Sci. U.S.A.">
        <title>Extraordinary preservation of gene collinearity over three hundred million years revealed in homosporous lycophytes.</title>
        <authorList>
            <person name="Li C."/>
            <person name="Wickell D."/>
            <person name="Kuo L.Y."/>
            <person name="Chen X."/>
            <person name="Nie B."/>
            <person name="Liao X."/>
            <person name="Peng D."/>
            <person name="Ji J."/>
            <person name="Jenkins J."/>
            <person name="Williams M."/>
            <person name="Shu S."/>
            <person name="Plott C."/>
            <person name="Barry K."/>
            <person name="Rajasekar S."/>
            <person name="Grimwood J."/>
            <person name="Han X."/>
            <person name="Sun S."/>
            <person name="Hou Z."/>
            <person name="He W."/>
            <person name="Dai G."/>
            <person name="Sun C."/>
            <person name="Schmutz J."/>
            <person name="Leebens-Mack J.H."/>
            <person name="Li F.W."/>
            <person name="Wang L."/>
        </authorList>
    </citation>
    <scope>NUCLEOTIDE SEQUENCE [LARGE SCALE GENOMIC DNA]</scope>
    <source>
        <strain evidence="2">cv. PW_Plant_1</strain>
    </source>
</reference>